<feature type="compositionally biased region" description="Polar residues" evidence="1">
    <location>
        <begin position="71"/>
        <end position="83"/>
    </location>
</feature>
<organism evidence="2 3">
    <name type="scientific">Aromia moschata</name>
    <dbReference type="NCBI Taxonomy" id="1265417"/>
    <lineage>
        <taxon>Eukaryota</taxon>
        <taxon>Metazoa</taxon>
        <taxon>Ecdysozoa</taxon>
        <taxon>Arthropoda</taxon>
        <taxon>Hexapoda</taxon>
        <taxon>Insecta</taxon>
        <taxon>Pterygota</taxon>
        <taxon>Neoptera</taxon>
        <taxon>Endopterygota</taxon>
        <taxon>Coleoptera</taxon>
        <taxon>Polyphaga</taxon>
        <taxon>Cucujiformia</taxon>
        <taxon>Chrysomeloidea</taxon>
        <taxon>Cerambycidae</taxon>
        <taxon>Cerambycinae</taxon>
        <taxon>Callichromatini</taxon>
        <taxon>Aromia</taxon>
    </lineage>
</organism>
<evidence type="ECO:0000313" key="2">
    <source>
        <dbReference type="EMBL" id="KAJ8957580.1"/>
    </source>
</evidence>
<evidence type="ECO:0000313" key="3">
    <source>
        <dbReference type="Proteomes" id="UP001162162"/>
    </source>
</evidence>
<comment type="caution">
    <text evidence="2">The sequence shown here is derived from an EMBL/GenBank/DDBJ whole genome shotgun (WGS) entry which is preliminary data.</text>
</comment>
<sequence>MPEQRATMRRGSLDRVARYKEERRRQLAAQFGVHQEPVSSKTRSHDAASSSSEGPRPTRASKLRAAAALSQDNVSSQNQGSRSHATETEGFSTHFRIIYGNNLHCFRGEVQLSLLFLTPNNLKFSTEATFDDLATPDIR</sequence>
<reference evidence="2" key="1">
    <citation type="journal article" date="2023" name="Insect Mol. Biol.">
        <title>Genome sequencing provides insights into the evolution of gene families encoding plant cell wall-degrading enzymes in longhorned beetles.</title>
        <authorList>
            <person name="Shin N.R."/>
            <person name="Okamura Y."/>
            <person name="Kirsch R."/>
            <person name="Pauchet Y."/>
        </authorList>
    </citation>
    <scope>NUCLEOTIDE SEQUENCE</scope>
    <source>
        <strain evidence="2">AMC_N1</strain>
    </source>
</reference>
<keyword evidence="3" id="KW-1185">Reference proteome</keyword>
<accession>A0AAV8Z3B9</accession>
<dbReference type="AlphaFoldDB" id="A0AAV8Z3B9"/>
<evidence type="ECO:0000256" key="1">
    <source>
        <dbReference type="SAM" id="MobiDB-lite"/>
    </source>
</evidence>
<feature type="compositionally biased region" description="Basic and acidic residues" evidence="1">
    <location>
        <begin position="11"/>
        <end position="25"/>
    </location>
</feature>
<feature type="compositionally biased region" description="Polar residues" evidence="1">
    <location>
        <begin position="37"/>
        <end position="53"/>
    </location>
</feature>
<protein>
    <submittedName>
        <fullName evidence="2">Uncharacterized protein</fullName>
    </submittedName>
</protein>
<gene>
    <name evidence="2" type="ORF">NQ318_020621</name>
</gene>
<proteinExistence type="predicted"/>
<dbReference type="Proteomes" id="UP001162162">
    <property type="component" value="Unassembled WGS sequence"/>
</dbReference>
<feature type="region of interest" description="Disordered" evidence="1">
    <location>
        <begin position="1"/>
        <end position="88"/>
    </location>
</feature>
<dbReference type="EMBL" id="JAPWTK010000022">
    <property type="protein sequence ID" value="KAJ8957580.1"/>
    <property type="molecule type" value="Genomic_DNA"/>
</dbReference>
<name>A0AAV8Z3B9_9CUCU</name>